<evidence type="ECO:0000256" key="1">
    <source>
        <dbReference type="ARBA" id="ARBA00023015"/>
    </source>
</evidence>
<dbReference type="PROSITE" id="PS50932">
    <property type="entry name" value="HTH_LACI_2"/>
    <property type="match status" value="1"/>
</dbReference>
<dbReference type="EMBL" id="BAHC01000070">
    <property type="protein sequence ID" value="GAB89795.1"/>
    <property type="molecule type" value="Genomic_DNA"/>
</dbReference>
<dbReference type="CDD" id="cd06267">
    <property type="entry name" value="PBP1_LacI_sugar_binding-like"/>
    <property type="match status" value="1"/>
</dbReference>
<dbReference type="eggNOG" id="COG1609">
    <property type="taxonomic scope" value="Bacteria"/>
</dbReference>
<dbReference type="PANTHER" id="PTHR30146:SF155">
    <property type="entry name" value="ALANINE RACEMASE"/>
    <property type="match status" value="1"/>
</dbReference>
<dbReference type="GO" id="GO:0003700">
    <property type="term" value="F:DNA-binding transcription factor activity"/>
    <property type="evidence" value="ECO:0007669"/>
    <property type="project" value="TreeGrafter"/>
</dbReference>
<organism evidence="5 6">
    <name type="scientific">Gordonia rhizosphera NBRC 16068</name>
    <dbReference type="NCBI Taxonomy" id="1108045"/>
    <lineage>
        <taxon>Bacteria</taxon>
        <taxon>Bacillati</taxon>
        <taxon>Actinomycetota</taxon>
        <taxon>Actinomycetes</taxon>
        <taxon>Mycobacteriales</taxon>
        <taxon>Gordoniaceae</taxon>
        <taxon>Gordonia</taxon>
    </lineage>
</organism>
<evidence type="ECO:0000313" key="6">
    <source>
        <dbReference type="Proteomes" id="UP000008363"/>
    </source>
</evidence>
<sequence>MTTTDDASPGRSTRPTIVDVARRAGVSKSLVSLVLRGQPGASEANRAAVLRAADELGYRANAAARALAAQRTHTVGAILSDLRNPWFIDLLASVRAELTAHGLTLFLSEDFGLEKDASVLDAFVEARVDGLLCLGTLPPAAHLLTTARTLPTVVAAGREPDLPNVDVVTGDDRAGAARAIEHLVSLGHRRIAHLAGTGRAADLRAEGYRDEMRRHGLDGLILVEVSDRSEEGDRTAAMALLSRDPRPTAILANNDYAAVITMSLAQTLGLETPADVSVVGYDNSYLARIGYIGLTTLDNNYTDMGKLAVQRLITRIAEPDAARTVTLLDPTLQPRKTSAAVPAVT</sequence>
<dbReference type="Gene3D" id="3.40.50.2300">
    <property type="match status" value="2"/>
</dbReference>
<dbReference type="InterPro" id="IPR046335">
    <property type="entry name" value="LacI/GalR-like_sensor"/>
</dbReference>
<dbReference type="InterPro" id="IPR028082">
    <property type="entry name" value="Peripla_BP_I"/>
</dbReference>
<keyword evidence="2" id="KW-0238">DNA-binding</keyword>
<evidence type="ECO:0000313" key="5">
    <source>
        <dbReference type="EMBL" id="GAB89795.1"/>
    </source>
</evidence>
<feature type="domain" description="HTH lacI-type" evidence="4">
    <location>
        <begin position="15"/>
        <end position="69"/>
    </location>
</feature>
<gene>
    <name evidence="5" type="ORF">GORHZ_070_00500</name>
</gene>
<dbReference type="Pfam" id="PF00356">
    <property type="entry name" value="LacI"/>
    <property type="match status" value="1"/>
</dbReference>
<proteinExistence type="predicted"/>
<protein>
    <submittedName>
        <fullName evidence="5">Putative LacI family transcriptional regulator</fullName>
    </submittedName>
</protein>
<keyword evidence="1" id="KW-0805">Transcription regulation</keyword>
<name>K6VSE9_9ACTN</name>
<evidence type="ECO:0000256" key="2">
    <source>
        <dbReference type="ARBA" id="ARBA00023125"/>
    </source>
</evidence>
<evidence type="ECO:0000256" key="3">
    <source>
        <dbReference type="ARBA" id="ARBA00023163"/>
    </source>
</evidence>
<dbReference type="InterPro" id="IPR010982">
    <property type="entry name" value="Lambda_DNA-bd_dom_sf"/>
</dbReference>
<dbReference type="Pfam" id="PF13377">
    <property type="entry name" value="Peripla_BP_3"/>
    <property type="match status" value="1"/>
</dbReference>
<dbReference type="SUPFAM" id="SSF53822">
    <property type="entry name" value="Periplasmic binding protein-like I"/>
    <property type="match status" value="1"/>
</dbReference>
<comment type="caution">
    <text evidence="5">The sequence shown here is derived from an EMBL/GenBank/DDBJ whole genome shotgun (WGS) entry which is preliminary data.</text>
</comment>
<dbReference type="SMART" id="SM00354">
    <property type="entry name" value="HTH_LACI"/>
    <property type="match status" value="1"/>
</dbReference>
<dbReference type="OrthoDB" id="37081at2"/>
<dbReference type="STRING" id="1108045.GORHZ_070_00500"/>
<dbReference type="GO" id="GO:0000976">
    <property type="term" value="F:transcription cis-regulatory region binding"/>
    <property type="evidence" value="ECO:0007669"/>
    <property type="project" value="TreeGrafter"/>
</dbReference>
<accession>K6VSE9</accession>
<dbReference type="InterPro" id="IPR000843">
    <property type="entry name" value="HTH_LacI"/>
</dbReference>
<dbReference type="Gene3D" id="1.10.260.40">
    <property type="entry name" value="lambda repressor-like DNA-binding domains"/>
    <property type="match status" value="1"/>
</dbReference>
<keyword evidence="3" id="KW-0804">Transcription</keyword>
<dbReference type="PANTHER" id="PTHR30146">
    <property type="entry name" value="LACI-RELATED TRANSCRIPTIONAL REPRESSOR"/>
    <property type="match status" value="1"/>
</dbReference>
<dbReference type="AlphaFoldDB" id="K6VSE9"/>
<dbReference type="RefSeq" id="WP_006332104.1">
    <property type="nucleotide sequence ID" value="NZ_BAHC01000070.1"/>
</dbReference>
<dbReference type="CDD" id="cd01392">
    <property type="entry name" value="HTH_LacI"/>
    <property type="match status" value="1"/>
</dbReference>
<dbReference type="Proteomes" id="UP000008363">
    <property type="component" value="Unassembled WGS sequence"/>
</dbReference>
<reference evidence="5 6" key="1">
    <citation type="submission" date="2012-08" db="EMBL/GenBank/DDBJ databases">
        <title>Whole genome shotgun sequence of Gordonia rhizosphera NBRC 16068.</title>
        <authorList>
            <person name="Takarada H."/>
            <person name="Isaki S."/>
            <person name="Hosoyama A."/>
            <person name="Tsuchikane K."/>
            <person name="Katsumata H."/>
            <person name="Baba S."/>
            <person name="Ohji S."/>
            <person name="Yamazaki S."/>
            <person name="Fujita N."/>
        </authorList>
    </citation>
    <scope>NUCLEOTIDE SEQUENCE [LARGE SCALE GENOMIC DNA]</scope>
    <source>
        <strain evidence="5 6">NBRC 16068</strain>
    </source>
</reference>
<evidence type="ECO:0000259" key="4">
    <source>
        <dbReference type="PROSITE" id="PS50932"/>
    </source>
</evidence>
<keyword evidence="6" id="KW-1185">Reference proteome</keyword>
<dbReference type="SUPFAM" id="SSF47413">
    <property type="entry name" value="lambda repressor-like DNA-binding domains"/>
    <property type="match status" value="1"/>
</dbReference>